<protein>
    <submittedName>
        <fullName evidence="2">Zinc finger FYVE domain-containing protein 16</fullName>
    </submittedName>
</protein>
<evidence type="ECO:0000313" key="2">
    <source>
        <dbReference type="EMBL" id="KFO75713.1"/>
    </source>
</evidence>
<dbReference type="GO" id="GO:0031901">
    <property type="term" value="C:early endosome membrane"/>
    <property type="evidence" value="ECO:0007669"/>
    <property type="project" value="TreeGrafter"/>
</dbReference>
<reference evidence="2 3" key="1">
    <citation type="submission" date="2014-04" db="EMBL/GenBank/DDBJ databases">
        <title>Genome evolution of avian class.</title>
        <authorList>
            <person name="Zhang G."/>
            <person name="Li C."/>
        </authorList>
    </citation>
    <scope>NUCLEOTIDE SEQUENCE [LARGE SCALE GENOMIC DNA]</scope>
    <source>
        <strain evidence="2">BGI_N303</strain>
    </source>
</reference>
<gene>
    <name evidence="2" type="ORF">N303_13994</name>
</gene>
<dbReference type="SMART" id="SM01421">
    <property type="entry name" value="DUF3480"/>
    <property type="match status" value="1"/>
</dbReference>
<evidence type="ECO:0000313" key="3">
    <source>
        <dbReference type="Proteomes" id="UP000053760"/>
    </source>
</evidence>
<proteinExistence type="predicted"/>
<dbReference type="FunFam" id="3.30.1360.220:FF:000001">
    <property type="entry name" value="Zinc finger, FYVE domain-containing 9a"/>
    <property type="match status" value="1"/>
</dbReference>
<dbReference type="Proteomes" id="UP000053760">
    <property type="component" value="Unassembled WGS sequence"/>
</dbReference>
<feature type="non-terminal residue" evidence="2">
    <location>
        <position position="1"/>
    </location>
</feature>
<dbReference type="STRING" id="55661.A0A091G150"/>
<keyword evidence="3" id="KW-1185">Reference proteome</keyword>
<dbReference type="Gene3D" id="3.30.1360.220">
    <property type="entry name" value="Domain of unknown function (DUF3480), N-terminal subdomain"/>
    <property type="match status" value="1"/>
</dbReference>
<feature type="domain" description="Smad anchor for receptor activation-like C-terminal" evidence="1">
    <location>
        <begin position="1"/>
        <end position="267"/>
    </location>
</feature>
<dbReference type="InterPro" id="IPR022557">
    <property type="entry name" value="SARA-like_C"/>
</dbReference>
<dbReference type="EMBL" id="KL447644">
    <property type="protein sequence ID" value="KFO75713.1"/>
    <property type="molecule type" value="Genomic_DNA"/>
</dbReference>
<sequence length="292" mass="32420">VEMGRSCIEIPLSKYNEVMKVINSSNQHVISIGASFNTKADSHLVCVQNKHGLYETQVISATGQPRKVTGATFVVFNGALKTSSGFLAKSSIVEDGLMVQITPETMESLCQALRDKKDFKITCGRTDTEDTKEYVDICWVEDEEQTNKRILSPVDGKPMEGTQSERLPQGRDFEREGKVMKCTEVYYFVKDREASSPVPHWFAKEIAIACSTALCPHLKTLKNNGMNKIGLRVSVDSDMVEYIAGSGGHLLPQNYLNELDGALIPVIHGGMLAPTSLPLRMELIFFIIEHLF</sequence>
<feature type="non-terminal residue" evidence="2">
    <location>
        <position position="292"/>
    </location>
</feature>
<dbReference type="PANTHER" id="PTHR46319:SF1">
    <property type="entry name" value="ZINC FINGER FYVE DOMAIN-CONTAINING PROTEIN 16"/>
    <property type="match status" value="1"/>
</dbReference>
<dbReference type="GO" id="GO:0006622">
    <property type="term" value="P:protein targeting to lysosome"/>
    <property type="evidence" value="ECO:0007669"/>
    <property type="project" value="TreeGrafter"/>
</dbReference>
<evidence type="ECO:0000259" key="1">
    <source>
        <dbReference type="SMART" id="SM01421"/>
    </source>
</evidence>
<dbReference type="Pfam" id="PF11979">
    <property type="entry name" value="SARA_C"/>
    <property type="match status" value="1"/>
</dbReference>
<organism evidence="2 3">
    <name type="scientific">Cuculus canorus</name>
    <name type="common">Common cuckoo</name>
    <dbReference type="NCBI Taxonomy" id="55661"/>
    <lineage>
        <taxon>Eukaryota</taxon>
        <taxon>Metazoa</taxon>
        <taxon>Chordata</taxon>
        <taxon>Craniata</taxon>
        <taxon>Vertebrata</taxon>
        <taxon>Euteleostomi</taxon>
        <taxon>Archelosauria</taxon>
        <taxon>Archosauria</taxon>
        <taxon>Dinosauria</taxon>
        <taxon>Saurischia</taxon>
        <taxon>Theropoda</taxon>
        <taxon>Coelurosauria</taxon>
        <taxon>Aves</taxon>
        <taxon>Neognathae</taxon>
        <taxon>Neoaves</taxon>
        <taxon>Otidimorphae</taxon>
        <taxon>Cuculiformes</taxon>
        <taxon>Cuculidae</taxon>
        <taxon>Cuculus</taxon>
    </lineage>
</organism>
<accession>A0A091G150</accession>
<dbReference type="Gene3D" id="3.30.500.40">
    <property type="match status" value="1"/>
</dbReference>
<dbReference type="PANTHER" id="PTHR46319">
    <property type="entry name" value="ZINC FINGER FYVE DOMAIN-CONTAINING PROTEIN"/>
    <property type="match status" value="1"/>
</dbReference>
<dbReference type="GO" id="GO:0016197">
    <property type="term" value="P:endosomal transport"/>
    <property type="evidence" value="ECO:0007669"/>
    <property type="project" value="TreeGrafter"/>
</dbReference>
<name>A0A091G150_CUCCA</name>
<dbReference type="AlphaFoldDB" id="A0A091G150"/>